<organism evidence="2 3">
    <name type="scientific">Capronia coronata CBS 617.96</name>
    <dbReference type="NCBI Taxonomy" id="1182541"/>
    <lineage>
        <taxon>Eukaryota</taxon>
        <taxon>Fungi</taxon>
        <taxon>Dikarya</taxon>
        <taxon>Ascomycota</taxon>
        <taxon>Pezizomycotina</taxon>
        <taxon>Eurotiomycetes</taxon>
        <taxon>Chaetothyriomycetidae</taxon>
        <taxon>Chaetothyriales</taxon>
        <taxon>Herpotrichiellaceae</taxon>
        <taxon>Capronia</taxon>
    </lineage>
</organism>
<dbReference type="GeneID" id="19163000"/>
<comment type="caution">
    <text evidence="2">The sequence shown here is derived from an EMBL/GenBank/DDBJ whole genome shotgun (WGS) entry which is preliminary data.</text>
</comment>
<dbReference type="RefSeq" id="XP_007727201.1">
    <property type="nucleotide sequence ID" value="XM_007729011.1"/>
</dbReference>
<evidence type="ECO:0000256" key="1">
    <source>
        <dbReference type="SAM" id="MobiDB-lite"/>
    </source>
</evidence>
<keyword evidence="3" id="KW-1185">Reference proteome</keyword>
<protein>
    <submittedName>
        <fullName evidence="2">Uncharacterized protein</fullName>
    </submittedName>
</protein>
<sequence length="87" mass="9446">MVRLSNIKEYSPSSTSKQAVPTTEVMRPSSLPTRAGMPRTKSNKLFESQLQHALAQQGLASETALDPNWILDFHVLGIPGPSPSSQV</sequence>
<dbReference type="HOGENOM" id="CLU_2483142_0_0_1"/>
<dbReference type="EMBL" id="AMWN01000007">
    <property type="protein sequence ID" value="EXJ82080.1"/>
    <property type="molecule type" value="Genomic_DNA"/>
</dbReference>
<feature type="compositionally biased region" description="Polar residues" evidence="1">
    <location>
        <begin position="11"/>
        <end position="21"/>
    </location>
</feature>
<evidence type="ECO:0000313" key="2">
    <source>
        <dbReference type="EMBL" id="EXJ82080.1"/>
    </source>
</evidence>
<proteinExistence type="predicted"/>
<name>W9XXI9_9EURO</name>
<accession>W9XXI9</accession>
<evidence type="ECO:0000313" key="3">
    <source>
        <dbReference type="Proteomes" id="UP000019484"/>
    </source>
</evidence>
<gene>
    <name evidence="2" type="ORF">A1O1_08149</name>
</gene>
<feature type="region of interest" description="Disordered" evidence="1">
    <location>
        <begin position="1"/>
        <end position="39"/>
    </location>
</feature>
<reference evidence="2 3" key="1">
    <citation type="submission" date="2013-03" db="EMBL/GenBank/DDBJ databases">
        <title>The Genome Sequence of Capronia coronata CBS 617.96.</title>
        <authorList>
            <consortium name="The Broad Institute Genomics Platform"/>
            <person name="Cuomo C."/>
            <person name="de Hoog S."/>
            <person name="Gorbushina A."/>
            <person name="Walker B."/>
            <person name="Young S.K."/>
            <person name="Zeng Q."/>
            <person name="Gargeya S."/>
            <person name="Fitzgerald M."/>
            <person name="Haas B."/>
            <person name="Abouelleil A."/>
            <person name="Allen A.W."/>
            <person name="Alvarado L."/>
            <person name="Arachchi H.M."/>
            <person name="Berlin A.M."/>
            <person name="Chapman S.B."/>
            <person name="Gainer-Dewar J."/>
            <person name="Goldberg J."/>
            <person name="Griggs A."/>
            <person name="Gujja S."/>
            <person name="Hansen M."/>
            <person name="Howarth C."/>
            <person name="Imamovic A."/>
            <person name="Ireland A."/>
            <person name="Larimer J."/>
            <person name="McCowan C."/>
            <person name="Murphy C."/>
            <person name="Pearson M."/>
            <person name="Poon T.W."/>
            <person name="Priest M."/>
            <person name="Roberts A."/>
            <person name="Saif S."/>
            <person name="Shea T."/>
            <person name="Sisk P."/>
            <person name="Sykes S."/>
            <person name="Wortman J."/>
            <person name="Nusbaum C."/>
            <person name="Birren B."/>
        </authorList>
    </citation>
    <scope>NUCLEOTIDE SEQUENCE [LARGE SCALE GENOMIC DNA]</scope>
    <source>
        <strain evidence="2 3">CBS 617.96</strain>
    </source>
</reference>
<dbReference type="AlphaFoldDB" id="W9XXI9"/>
<dbReference type="Proteomes" id="UP000019484">
    <property type="component" value="Unassembled WGS sequence"/>
</dbReference>